<gene>
    <name evidence="2" type="ORF">GCM10011340_28660</name>
</gene>
<evidence type="ECO:0000313" key="3">
    <source>
        <dbReference type="Proteomes" id="UP000658258"/>
    </source>
</evidence>
<organism evidence="2 3">
    <name type="scientific">Roseivirga thermotolerans</name>
    <dbReference type="NCBI Taxonomy" id="1758176"/>
    <lineage>
        <taxon>Bacteria</taxon>
        <taxon>Pseudomonadati</taxon>
        <taxon>Bacteroidota</taxon>
        <taxon>Cytophagia</taxon>
        <taxon>Cytophagales</taxon>
        <taxon>Roseivirgaceae</taxon>
        <taxon>Roseivirga</taxon>
    </lineage>
</organism>
<keyword evidence="1" id="KW-1133">Transmembrane helix</keyword>
<feature type="transmembrane region" description="Helical" evidence="1">
    <location>
        <begin position="38"/>
        <end position="59"/>
    </location>
</feature>
<proteinExistence type="predicted"/>
<reference evidence="3" key="1">
    <citation type="journal article" date="2019" name="Int. J. Syst. Evol. Microbiol.">
        <title>The Global Catalogue of Microorganisms (GCM) 10K type strain sequencing project: providing services to taxonomists for standard genome sequencing and annotation.</title>
        <authorList>
            <consortium name="The Broad Institute Genomics Platform"/>
            <consortium name="The Broad Institute Genome Sequencing Center for Infectious Disease"/>
            <person name="Wu L."/>
            <person name="Ma J."/>
        </authorList>
    </citation>
    <scope>NUCLEOTIDE SEQUENCE [LARGE SCALE GENOMIC DNA]</scope>
    <source>
        <strain evidence="3">CGMCC 1.15111</strain>
    </source>
</reference>
<dbReference type="InterPro" id="IPR027961">
    <property type="entry name" value="DUF4442"/>
</dbReference>
<dbReference type="InterPro" id="IPR029069">
    <property type="entry name" value="HotDog_dom_sf"/>
</dbReference>
<dbReference type="Pfam" id="PF14539">
    <property type="entry name" value="DUF4442"/>
    <property type="match status" value="1"/>
</dbReference>
<dbReference type="SUPFAM" id="SSF54637">
    <property type="entry name" value="Thioesterase/thiol ester dehydrase-isomerase"/>
    <property type="match status" value="1"/>
</dbReference>
<dbReference type="RefSeq" id="WP_189630980.1">
    <property type="nucleotide sequence ID" value="NZ_BNAG01000004.1"/>
</dbReference>
<comment type="caution">
    <text evidence="2">The sequence shown here is derived from an EMBL/GenBank/DDBJ whole genome shotgun (WGS) entry which is preliminary data.</text>
</comment>
<dbReference type="Gene3D" id="3.10.129.10">
    <property type="entry name" value="Hotdog Thioesterase"/>
    <property type="match status" value="1"/>
</dbReference>
<sequence>MNFYPPFLGAGIRVNHISPDFKKAVVSMKLRWWNRNLVGVHFGGSLMAMSDAFYMLLILQNLGKEYIVWDKASTIRFKKPGRGKVTCVFEINNALVEQLRSEADAHGKTEIVLPLEITDEEGDVVCELDKTIYVRKKEVRN</sequence>
<keyword evidence="1" id="KW-0472">Membrane</keyword>
<dbReference type="Proteomes" id="UP000658258">
    <property type="component" value="Unassembled WGS sequence"/>
</dbReference>
<accession>A0ABQ3I841</accession>
<evidence type="ECO:0000313" key="2">
    <source>
        <dbReference type="EMBL" id="GHE71051.1"/>
    </source>
</evidence>
<dbReference type="EMBL" id="BNAG01000004">
    <property type="protein sequence ID" value="GHE71051.1"/>
    <property type="molecule type" value="Genomic_DNA"/>
</dbReference>
<evidence type="ECO:0000256" key="1">
    <source>
        <dbReference type="SAM" id="Phobius"/>
    </source>
</evidence>
<evidence type="ECO:0008006" key="4">
    <source>
        <dbReference type="Google" id="ProtNLM"/>
    </source>
</evidence>
<protein>
    <recommendedName>
        <fullName evidence="4">Tetrameric acyl-CoA thioesterase</fullName>
    </recommendedName>
</protein>
<keyword evidence="3" id="KW-1185">Reference proteome</keyword>
<name>A0ABQ3I841_9BACT</name>
<keyword evidence="1" id="KW-0812">Transmembrane</keyword>